<accession>A0A0E9VKV9</accession>
<reference evidence="1" key="1">
    <citation type="submission" date="2014-11" db="EMBL/GenBank/DDBJ databases">
        <authorList>
            <person name="Amaro Gonzalez C."/>
        </authorList>
    </citation>
    <scope>NUCLEOTIDE SEQUENCE</scope>
</reference>
<dbReference type="EMBL" id="GBXM01030729">
    <property type="protein sequence ID" value="JAH77848.1"/>
    <property type="molecule type" value="Transcribed_RNA"/>
</dbReference>
<organism evidence="1">
    <name type="scientific">Anguilla anguilla</name>
    <name type="common">European freshwater eel</name>
    <name type="synonym">Muraena anguilla</name>
    <dbReference type="NCBI Taxonomy" id="7936"/>
    <lineage>
        <taxon>Eukaryota</taxon>
        <taxon>Metazoa</taxon>
        <taxon>Chordata</taxon>
        <taxon>Craniata</taxon>
        <taxon>Vertebrata</taxon>
        <taxon>Euteleostomi</taxon>
        <taxon>Actinopterygii</taxon>
        <taxon>Neopterygii</taxon>
        <taxon>Teleostei</taxon>
        <taxon>Anguilliformes</taxon>
        <taxon>Anguillidae</taxon>
        <taxon>Anguilla</taxon>
    </lineage>
</organism>
<name>A0A0E9VKV9_ANGAN</name>
<sequence>MISYFSVVSVQLDEYSFKMETEFLLLLCLSCCNNMLNK</sequence>
<evidence type="ECO:0000313" key="1">
    <source>
        <dbReference type="EMBL" id="JAH77848.1"/>
    </source>
</evidence>
<protein>
    <submittedName>
        <fullName evidence="1">Uncharacterized protein</fullName>
    </submittedName>
</protein>
<dbReference type="AlphaFoldDB" id="A0A0E9VKV9"/>
<proteinExistence type="predicted"/>
<reference evidence="1" key="2">
    <citation type="journal article" date="2015" name="Fish Shellfish Immunol.">
        <title>Early steps in the European eel (Anguilla anguilla)-Vibrio vulnificus interaction in the gills: Role of the RtxA13 toxin.</title>
        <authorList>
            <person name="Callol A."/>
            <person name="Pajuelo D."/>
            <person name="Ebbesson L."/>
            <person name="Teles M."/>
            <person name="MacKenzie S."/>
            <person name="Amaro C."/>
        </authorList>
    </citation>
    <scope>NUCLEOTIDE SEQUENCE</scope>
</reference>